<feature type="compositionally biased region" description="Basic and acidic residues" evidence="8">
    <location>
        <begin position="270"/>
        <end position="288"/>
    </location>
</feature>
<feature type="domain" description="DEAD-box RNA helicase Q" evidence="11">
    <location>
        <begin position="441"/>
        <end position="469"/>
    </location>
</feature>
<dbReference type="CDD" id="cd18787">
    <property type="entry name" value="SF2_C_DEAD"/>
    <property type="match status" value="1"/>
</dbReference>
<evidence type="ECO:0000256" key="1">
    <source>
        <dbReference type="ARBA" id="ARBA00012552"/>
    </source>
</evidence>
<dbReference type="CDD" id="cd17953">
    <property type="entry name" value="DEADc_DDX46"/>
    <property type="match status" value="1"/>
</dbReference>
<keyword evidence="2" id="KW-0547">Nucleotide-binding</keyword>
<dbReference type="GO" id="GO:0003724">
    <property type="term" value="F:RNA helicase activity"/>
    <property type="evidence" value="ECO:0007669"/>
    <property type="project" value="UniProtKB-EC"/>
</dbReference>
<dbReference type="PROSITE" id="PS51194">
    <property type="entry name" value="HELICASE_CTER"/>
    <property type="match status" value="1"/>
</dbReference>
<feature type="compositionally biased region" description="Low complexity" evidence="8">
    <location>
        <begin position="327"/>
        <end position="343"/>
    </location>
</feature>
<evidence type="ECO:0000256" key="6">
    <source>
        <dbReference type="ARBA" id="ARBA00038511"/>
    </source>
</evidence>
<name>A0AAW1QHX5_9CHLO</name>
<feature type="domain" description="Helicase ATP-binding" evidence="9">
    <location>
        <begin position="472"/>
        <end position="650"/>
    </location>
</feature>
<keyword evidence="5" id="KW-0067">ATP-binding</keyword>
<reference evidence="12 13" key="1">
    <citation type="journal article" date="2024" name="Nat. Commun.">
        <title>Phylogenomics reveals the evolutionary origins of lichenization in chlorophyte algae.</title>
        <authorList>
            <person name="Puginier C."/>
            <person name="Libourel C."/>
            <person name="Otte J."/>
            <person name="Skaloud P."/>
            <person name="Haon M."/>
            <person name="Grisel S."/>
            <person name="Petersen M."/>
            <person name="Berrin J.G."/>
            <person name="Delaux P.M."/>
            <person name="Dal Grande F."/>
            <person name="Keller J."/>
        </authorList>
    </citation>
    <scope>NUCLEOTIDE SEQUENCE [LARGE SCALE GENOMIC DNA]</scope>
    <source>
        <strain evidence="12 13">SAG 2145</strain>
    </source>
</reference>
<dbReference type="InterPro" id="IPR011545">
    <property type="entry name" value="DEAD/DEAH_box_helicase_dom"/>
</dbReference>
<dbReference type="SMART" id="SM00487">
    <property type="entry name" value="DEXDc"/>
    <property type="match status" value="1"/>
</dbReference>
<feature type="region of interest" description="Disordered" evidence="8">
    <location>
        <begin position="862"/>
        <end position="884"/>
    </location>
</feature>
<feature type="region of interest" description="Disordered" evidence="8">
    <location>
        <begin position="1"/>
        <end position="219"/>
    </location>
</feature>
<dbReference type="PROSITE" id="PS51192">
    <property type="entry name" value="HELICASE_ATP_BIND_1"/>
    <property type="match status" value="1"/>
</dbReference>
<dbReference type="InterPro" id="IPR001650">
    <property type="entry name" value="Helicase_C-like"/>
</dbReference>
<feature type="compositionally biased region" description="Basic and acidic residues" evidence="8">
    <location>
        <begin position="71"/>
        <end position="106"/>
    </location>
</feature>
<dbReference type="AlphaFoldDB" id="A0AAW1QHX5"/>
<keyword evidence="4" id="KW-0347">Helicase</keyword>
<dbReference type="InterPro" id="IPR014001">
    <property type="entry name" value="Helicase_ATP-bd"/>
</dbReference>
<feature type="region of interest" description="Disordered" evidence="8">
    <location>
        <begin position="327"/>
        <end position="373"/>
    </location>
</feature>
<dbReference type="Gene3D" id="3.40.50.300">
    <property type="entry name" value="P-loop containing nucleotide triphosphate hydrolases"/>
    <property type="match status" value="2"/>
</dbReference>
<accession>A0AAW1QHX5</accession>
<evidence type="ECO:0000256" key="3">
    <source>
        <dbReference type="ARBA" id="ARBA00022801"/>
    </source>
</evidence>
<feature type="compositionally biased region" description="Basic and acidic residues" evidence="8">
    <location>
        <begin position="1"/>
        <end position="14"/>
    </location>
</feature>
<evidence type="ECO:0000259" key="10">
    <source>
        <dbReference type="PROSITE" id="PS51194"/>
    </source>
</evidence>
<feature type="compositionally biased region" description="Basic and acidic residues" evidence="8">
    <location>
        <begin position="29"/>
        <end position="61"/>
    </location>
</feature>
<feature type="compositionally biased region" description="Acidic residues" evidence="8">
    <location>
        <begin position="354"/>
        <end position="370"/>
    </location>
</feature>
<dbReference type="InterPro" id="IPR014014">
    <property type="entry name" value="RNA_helicase_DEAD_Q_motif"/>
</dbReference>
<dbReference type="Pfam" id="PF23469">
    <property type="entry name" value="KH_12"/>
    <property type="match status" value="1"/>
</dbReference>
<dbReference type="CDD" id="cd22475">
    <property type="entry name" value="KH-I_AtRH42_like"/>
    <property type="match status" value="1"/>
</dbReference>
<sequence length="1099" mass="121866">MARDREERELSRDREKRHKGESKRRHKEKQREGQDDGRKRGRDEVEERSHKHGPASKDRTGHTSSRHKRDHDRDRDRDRERPRDRGHEREREERQDGHRDKRRRSENLSSEQQEAQQKEKREAEMAELDDEMEKRRQRMKAWQDSRNKAKAAEEAAKEAEEAQAAKWSLEDDFEEDEGGGPGPSRAPRKPLQEGSDEIDPLEAFMNQNAESLHPPVRQKSGDIDAMQADAAGPPADEEEIDPLDAYMDAQVMPEMRQARARTFAPQSAEVDVKKDPKDEVKDEPKDESMDTLEGAGSVPLPISNDALPPVTATVAGVTGTPLRPLANGAAAKAAPEAASGAKPQRARRRPLNSDSDDSSDEEDDSEEDDEAWAKAVQAGKLSKGDRLVPVDHSKINYLPFRRNFYIEVPELARMSEKEVAELRKQLEDVKVRGKDIPKPIRNWNQCGLRSSILETLRKDGFTGPMPIQAQALPAIMSGRDVIGIAKTGSGKTLAYVLPALRHIKDQPPLAQGDGPVALVMAPTRELVQQIGKDVRRFCRPLNMSCACVYGGSGVANQITELKRGVEVVVCTPGRMIDILVTSGGKITNMRRVTYLVLDEADRMFDMGFEPQIMRITSNIRPDRQTVMFSATFPRQVEVLAKSVLQNPVEIQVGGRSVVNKDIDQYVEIRPEEERFLRLLEILGEWYEKGKILIFVSSQEQCDNLFRDLLKVGYPCLSLHGGKDQSDRESTINDFKQDVCNLLVATSIAARGLDVKELVLVVNYDTPNHHEDYVHRVGRTGRAGNKGTAITFISEEEDKYAPDLVKALTESGVPIPADLQALAASFAAKRKAGTAQAHGSGFGGTGFKFDTNEEETRRQARRLTAKEYGGGHDSPVGSDNEDDEAITRAPPPGMRGAGDVTMAKPDVDLGPEALAQIKAAQELAKQMSQQAVAVGFRPTMSNMPQMEAPSAVVAAAQAAASQIAQKAGMPASAMPHPGVQRAAAFANSFGFGGMDDPDKPHFESRLDINDFPQHSRWKVTHKDSMAAINELTGAAVTTKGRYYKAGTQLPEGEQRLFLLIEGPTELSVKKAKDEIKRILEETTEKVFRRDGPSTGRYSIM</sequence>
<dbReference type="PROSITE" id="PS51195">
    <property type="entry name" value="Q_MOTIF"/>
    <property type="match status" value="1"/>
</dbReference>
<dbReference type="Proteomes" id="UP001438707">
    <property type="component" value="Unassembled WGS sequence"/>
</dbReference>
<dbReference type="EC" id="3.6.4.13" evidence="1"/>
<dbReference type="GO" id="GO:0003676">
    <property type="term" value="F:nucleic acid binding"/>
    <property type="evidence" value="ECO:0007669"/>
    <property type="project" value="InterPro"/>
</dbReference>
<dbReference type="InterPro" id="IPR027417">
    <property type="entry name" value="P-loop_NTPase"/>
</dbReference>
<dbReference type="InterPro" id="IPR000629">
    <property type="entry name" value="RNA-helicase_DEAD-box_CS"/>
</dbReference>
<dbReference type="GO" id="GO:0016787">
    <property type="term" value="F:hydrolase activity"/>
    <property type="evidence" value="ECO:0007669"/>
    <property type="project" value="UniProtKB-KW"/>
</dbReference>
<proteinExistence type="inferred from homology"/>
<feature type="domain" description="Helicase C-terminal" evidence="10">
    <location>
        <begin position="661"/>
        <end position="822"/>
    </location>
</feature>
<protein>
    <recommendedName>
        <fullName evidence="1">RNA helicase</fullName>
        <ecNumber evidence="1">3.6.4.13</ecNumber>
    </recommendedName>
</protein>
<evidence type="ECO:0000259" key="11">
    <source>
        <dbReference type="PROSITE" id="PS51195"/>
    </source>
</evidence>
<comment type="caution">
    <text evidence="12">The sequence shown here is derived from an EMBL/GenBank/DDBJ whole genome shotgun (WGS) entry which is preliminary data.</text>
</comment>
<dbReference type="Pfam" id="PF00271">
    <property type="entry name" value="Helicase_C"/>
    <property type="match status" value="1"/>
</dbReference>
<feature type="region of interest" description="Disordered" evidence="8">
    <location>
        <begin position="257"/>
        <end position="307"/>
    </location>
</feature>
<evidence type="ECO:0000313" key="12">
    <source>
        <dbReference type="EMBL" id="KAK9821044.1"/>
    </source>
</evidence>
<dbReference type="PROSITE" id="PS00039">
    <property type="entry name" value="DEAD_ATP_HELICASE"/>
    <property type="match status" value="1"/>
</dbReference>
<evidence type="ECO:0000256" key="4">
    <source>
        <dbReference type="ARBA" id="ARBA00022806"/>
    </source>
</evidence>
<dbReference type="PANTHER" id="PTHR47958">
    <property type="entry name" value="ATP-DEPENDENT RNA HELICASE DBP3"/>
    <property type="match status" value="1"/>
</dbReference>
<gene>
    <name evidence="12" type="ORF">WJX74_005292</name>
</gene>
<keyword evidence="3" id="KW-0378">Hydrolase</keyword>
<evidence type="ECO:0000256" key="8">
    <source>
        <dbReference type="SAM" id="MobiDB-lite"/>
    </source>
</evidence>
<dbReference type="Pfam" id="PF00270">
    <property type="entry name" value="DEAD"/>
    <property type="match status" value="1"/>
</dbReference>
<organism evidence="12 13">
    <name type="scientific">Apatococcus lobatus</name>
    <dbReference type="NCBI Taxonomy" id="904363"/>
    <lineage>
        <taxon>Eukaryota</taxon>
        <taxon>Viridiplantae</taxon>
        <taxon>Chlorophyta</taxon>
        <taxon>core chlorophytes</taxon>
        <taxon>Trebouxiophyceae</taxon>
        <taxon>Chlorellales</taxon>
        <taxon>Chlorellaceae</taxon>
        <taxon>Apatococcus</taxon>
    </lineage>
</organism>
<evidence type="ECO:0000256" key="5">
    <source>
        <dbReference type="ARBA" id="ARBA00022840"/>
    </source>
</evidence>
<feature type="short sequence motif" description="Q motif" evidence="7">
    <location>
        <begin position="441"/>
        <end position="469"/>
    </location>
</feature>
<dbReference type="SUPFAM" id="SSF52540">
    <property type="entry name" value="P-loop containing nucleoside triphosphate hydrolases"/>
    <property type="match status" value="1"/>
</dbReference>
<feature type="compositionally biased region" description="Basic residues" evidence="8">
    <location>
        <begin position="15"/>
        <end position="28"/>
    </location>
</feature>
<dbReference type="SMART" id="SM00490">
    <property type="entry name" value="HELICc"/>
    <property type="match status" value="1"/>
</dbReference>
<dbReference type="EMBL" id="JALJOS010000041">
    <property type="protein sequence ID" value="KAK9821044.1"/>
    <property type="molecule type" value="Genomic_DNA"/>
</dbReference>
<feature type="compositionally biased region" description="Basic and acidic residues" evidence="8">
    <location>
        <begin position="141"/>
        <end position="160"/>
    </location>
</feature>
<dbReference type="FunFam" id="3.40.50.300:FF:000079">
    <property type="entry name" value="probable ATP-dependent RNA helicase DDX17"/>
    <property type="match status" value="1"/>
</dbReference>
<evidence type="ECO:0000313" key="13">
    <source>
        <dbReference type="Proteomes" id="UP001438707"/>
    </source>
</evidence>
<comment type="similarity">
    <text evidence="6">Belongs to the DEAD box helicase family. DDX46/PRP5 subfamily.</text>
</comment>
<evidence type="ECO:0000259" key="9">
    <source>
        <dbReference type="PROSITE" id="PS51192"/>
    </source>
</evidence>
<dbReference type="GO" id="GO:0005524">
    <property type="term" value="F:ATP binding"/>
    <property type="evidence" value="ECO:0007669"/>
    <property type="project" value="UniProtKB-KW"/>
</dbReference>
<dbReference type="InterPro" id="IPR056149">
    <property type="entry name" value="PRP5/DDX46/KHDC4_KH"/>
</dbReference>
<evidence type="ECO:0000256" key="2">
    <source>
        <dbReference type="ARBA" id="ARBA00022741"/>
    </source>
</evidence>
<keyword evidence="13" id="KW-1185">Reference proteome</keyword>
<evidence type="ECO:0000256" key="7">
    <source>
        <dbReference type="PROSITE-ProRule" id="PRU00552"/>
    </source>
</evidence>